<reference evidence="6 7" key="1">
    <citation type="submission" date="2016-03" db="EMBL/GenBank/DDBJ databases">
        <authorList>
            <person name="Devillers H."/>
        </authorList>
    </citation>
    <scope>NUCLEOTIDE SEQUENCE [LARGE SCALE GENOMIC DNA]</scope>
    <source>
        <strain evidence="6">CBS 10888</strain>
    </source>
</reference>
<keyword evidence="2" id="KW-0507">mRNA processing</keyword>
<dbReference type="GO" id="GO:0000243">
    <property type="term" value="C:commitment complex"/>
    <property type="evidence" value="ECO:0007669"/>
    <property type="project" value="TreeGrafter"/>
</dbReference>
<keyword evidence="7" id="KW-1185">Reference proteome</keyword>
<accession>A0A1G4J696</accession>
<dbReference type="Pfam" id="PF23240">
    <property type="entry name" value="HAT_PRP39_N"/>
    <property type="match status" value="1"/>
</dbReference>
<keyword evidence="4" id="KW-0508">mRNA splicing</keyword>
<sequence length="538" mass="64202">MDEPLDEILDDRFGQLSLNVSKSPLALSHWEELLNYLLERASPLKKLINSHLLELIRDTYKSLFTYFPLLENYSIDYALLEYKLGNIKEMHMAFVSALQRHNNGSLLLWLEYLKLCNEVVINHKQLFRKYELAESCIGLHFYSGEFWEMYLDQLRLRCVDKRRYLVVLRKVLELPIYSYSKFYAQWLNIIDETTDVRQLTMMVSEADIDRKMKIKIRGRGRKGPQLQEGKTHLRKFTKELYMVVQYRVLEIYNLFESNIKTHYYCSAETLIEKGEISAWWRYLEYSINNGFDKLTHLNFQRALLPLAHYEMIWIKYAMWLMQQFEDFVSAKSVLALGLQLSHKKTKIIELLCGCLIKLGDYDQLFSIFNQAQAVFGNNIEETDDFELFSDYLQFTMFMEKCISENFPAGTLSHSETGFKVLMKRLSYGENKRGQEELLHMVCQMYKRFSRRSLEENVFLPIIDQNWTYYLDNAKFWYEYCHRVWFDQDSSYLEKRRYIVKKLFPLVASQKLAAKEGVISFCESYMPEDLDVCFQVFKL</sequence>
<protein>
    <submittedName>
        <fullName evidence="6">LADA_0D06590g1_1</fullName>
    </submittedName>
</protein>
<dbReference type="GO" id="GO:0000395">
    <property type="term" value="P:mRNA 5'-splice site recognition"/>
    <property type="evidence" value="ECO:0007669"/>
    <property type="project" value="TreeGrafter"/>
</dbReference>
<keyword evidence="5" id="KW-0539">Nucleus</keyword>
<dbReference type="SUPFAM" id="SSF48452">
    <property type="entry name" value="TPR-like"/>
    <property type="match status" value="1"/>
</dbReference>
<dbReference type="InterPro" id="IPR059164">
    <property type="entry name" value="HAT_PRP39_C"/>
</dbReference>
<dbReference type="Gene3D" id="1.25.40.10">
    <property type="entry name" value="Tetratricopeptide repeat domain"/>
    <property type="match status" value="2"/>
</dbReference>
<dbReference type="InterPro" id="IPR011990">
    <property type="entry name" value="TPR-like_helical_dom_sf"/>
</dbReference>
<dbReference type="EMBL" id="LT598454">
    <property type="protein sequence ID" value="SCU85272.1"/>
    <property type="molecule type" value="Genomic_DNA"/>
</dbReference>
<dbReference type="STRING" id="1266660.A0A1G4J696"/>
<dbReference type="GO" id="GO:0071004">
    <property type="term" value="C:U2-type prespliceosome"/>
    <property type="evidence" value="ECO:0007669"/>
    <property type="project" value="EnsemblFungi"/>
</dbReference>
<dbReference type="Pfam" id="PF23241">
    <property type="entry name" value="HAT_PRP39_C"/>
    <property type="match status" value="1"/>
</dbReference>
<evidence type="ECO:0000256" key="1">
    <source>
        <dbReference type="ARBA" id="ARBA00004123"/>
    </source>
</evidence>
<gene>
    <name evidence="6" type="ORF">LADA_0D06590G</name>
</gene>
<evidence type="ECO:0000313" key="6">
    <source>
        <dbReference type="EMBL" id="SCU85272.1"/>
    </source>
</evidence>
<name>A0A1G4J696_9SACH</name>
<evidence type="ECO:0000256" key="5">
    <source>
        <dbReference type="ARBA" id="ARBA00023242"/>
    </source>
</evidence>
<dbReference type="GO" id="GO:0030627">
    <property type="term" value="F:pre-mRNA 5'-splice site binding"/>
    <property type="evidence" value="ECO:0007669"/>
    <property type="project" value="TreeGrafter"/>
</dbReference>
<proteinExistence type="predicted"/>
<evidence type="ECO:0000313" key="7">
    <source>
        <dbReference type="Proteomes" id="UP000190274"/>
    </source>
</evidence>
<organism evidence="6 7">
    <name type="scientific">Lachancea dasiensis</name>
    <dbReference type="NCBI Taxonomy" id="1072105"/>
    <lineage>
        <taxon>Eukaryota</taxon>
        <taxon>Fungi</taxon>
        <taxon>Dikarya</taxon>
        <taxon>Ascomycota</taxon>
        <taxon>Saccharomycotina</taxon>
        <taxon>Saccharomycetes</taxon>
        <taxon>Saccharomycetales</taxon>
        <taxon>Saccharomycetaceae</taxon>
        <taxon>Lachancea</taxon>
    </lineage>
</organism>
<dbReference type="OrthoDB" id="10265668at2759"/>
<dbReference type="PANTHER" id="PTHR17204:SF23">
    <property type="entry name" value="U1 SMALL NUCLEAR RIBONUCLEOPROTEIN COMPONENT PRP42"/>
    <property type="match status" value="1"/>
</dbReference>
<dbReference type="AlphaFoldDB" id="A0A1G4J696"/>
<keyword evidence="3" id="KW-0677">Repeat</keyword>
<dbReference type="PANTHER" id="PTHR17204">
    <property type="entry name" value="PRE-MRNA PROCESSING PROTEIN PRP39-RELATED"/>
    <property type="match status" value="1"/>
</dbReference>
<comment type="subcellular location">
    <subcellularLocation>
        <location evidence="1">Nucleus</location>
    </subcellularLocation>
</comment>
<evidence type="ECO:0000256" key="3">
    <source>
        <dbReference type="ARBA" id="ARBA00022737"/>
    </source>
</evidence>
<dbReference type="Proteomes" id="UP000190274">
    <property type="component" value="Chromosome D"/>
</dbReference>
<evidence type="ECO:0000256" key="4">
    <source>
        <dbReference type="ARBA" id="ARBA00023187"/>
    </source>
</evidence>
<evidence type="ECO:0000256" key="2">
    <source>
        <dbReference type="ARBA" id="ARBA00022664"/>
    </source>
</evidence>
<dbReference type="GO" id="GO:0005685">
    <property type="term" value="C:U1 snRNP"/>
    <property type="evidence" value="ECO:0007669"/>
    <property type="project" value="EnsemblFungi"/>
</dbReference>